<evidence type="ECO:0000256" key="1">
    <source>
        <dbReference type="ARBA" id="ARBA00004304"/>
    </source>
</evidence>
<dbReference type="GO" id="GO:0015986">
    <property type="term" value="P:proton motive force-driven ATP synthesis"/>
    <property type="evidence" value="ECO:0007669"/>
    <property type="project" value="InterPro"/>
</dbReference>
<dbReference type="EMBL" id="JQ612980">
    <property type="protein sequence ID" value="AFX69463.1"/>
    <property type="molecule type" value="Genomic_DNA"/>
</dbReference>
<dbReference type="InterPro" id="IPR001421">
    <property type="entry name" value="ATP8_metazoa"/>
</dbReference>
<comment type="similarity">
    <text evidence="2 14">Belongs to the ATPase protein 8 family.</text>
</comment>
<dbReference type="GO" id="GO:0031966">
    <property type="term" value="C:mitochondrial membrane"/>
    <property type="evidence" value="ECO:0007669"/>
    <property type="project" value="UniProtKB-SubCell"/>
</dbReference>
<keyword evidence="4 14" id="KW-0138">CF(0)</keyword>
<comment type="function">
    <text evidence="12">Subunit 8, of the mitochondrial membrane ATP synthase complex (F(1)F(0) ATP synthase or Complex V) that produces ATP from ADP in the presence of a proton gradient across the membrane which is generated by electron transport complexes of the respiratory chain. ATP synthase complex consist of a soluble F(1) head domain - the catalytic core - and a membrane F(1) domain - the membrane proton channel. These two domains are linked by a central stalk rotating inside the F(1) region and a stationary peripheral stalk. During catalysis, ATP synthesis in the catalytic domain of F(1) is coupled via a rotary mechanism of the central stalk subunits to proton translocation. In vivo, can only synthesize ATP although its ATP hydrolase activity can be activated artificially in vitro. Part of the complex F(0) domain.</text>
</comment>
<evidence type="ECO:0000256" key="15">
    <source>
        <dbReference type="SAM" id="Phobius"/>
    </source>
</evidence>
<dbReference type="InterPro" id="IPR050635">
    <property type="entry name" value="ATPase_protein_8"/>
</dbReference>
<evidence type="ECO:0000256" key="6">
    <source>
        <dbReference type="ARBA" id="ARBA00022781"/>
    </source>
</evidence>
<dbReference type="GO" id="GO:0045259">
    <property type="term" value="C:proton-transporting ATP synthase complex"/>
    <property type="evidence" value="ECO:0007669"/>
    <property type="project" value="UniProtKB-KW"/>
</dbReference>
<organism evidence="16">
    <name type="scientific">Pseudoxiphophorus jonesii</name>
    <name type="common">barred killifish</name>
    <dbReference type="NCBI Taxonomy" id="417462"/>
    <lineage>
        <taxon>Eukaryota</taxon>
        <taxon>Metazoa</taxon>
        <taxon>Chordata</taxon>
        <taxon>Craniata</taxon>
        <taxon>Vertebrata</taxon>
        <taxon>Euteleostomi</taxon>
        <taxon>Actinopterygii</taxon>
        <taxon>Neopterygii</taxon>
        <taxon>Teleostei</taxon>
        <taxon>Neoteleostei</taxon>
        <taxon>Acanthomorphata</taxon>
        <taxon>Ovalentaria</taxon>
        <taxon>Atherinomorphae</taxon>
        <taxon>Cyprinodontiformes</taxon>
        <taxon>Poeciliidae</taxon>
        <taxon>Poeciliinae</taxon>
        <taxon>Pseudoxiphophorus</taxon>
    </lineage>
</organism>
<keyword evidence="10 15" id="KW-0472">Membrane</keyword>
<comment type="subunit">
    <text evidence="13">Component of the ATP synthase complex composed at least of ATP5F1A/subunit alpha, ATP5F1B/subunit beta, ATP5MC1/subunit c (homooctomer), MT-ATP6/subunit a, MT-ATP8/subunit 8, ATP5ME/subunit e, ATP5MF/subunit f, ATP5MG/subunit g, ATP5MK/subunit k, ATP5MJ/subunit j, ATP5F1C/subunit gamma, ATP5F1D/subunit delta, ATP5F1E/subunit epsilon, ATP5PF/subunit F6, ATP5PB/subunit b, ATP5PD/subunit d, ATP5PO/subunit OSCP. ATP synthase complex consists of a soluble F(1) head domain (subunits alpha(3) and beta(3)) - the catalytic core - and a membrane F(0) domain - the membrane proton channel (subunits c, a, 8, e, f, g, k and j). These two domains are linked by a central stalk (subunits gamma, delta, and epsilon) rotating inside the F1 region and a stationary peripheral stalk (subunits F6, b, d, and OSCP).</text>
</comment>
<keyword evidence="3 14" id="KW-0813">Transport</keyword>
<evidence type="ECO:0000256" key="7">
    <source>
        <dbReference type="ARBA" id="ARBA00022989"/>
    </source>
</evidence>
<keyword evidence="9 14" id="KW-0496">Mitochondrion</keyword>
<name>K9MRQ7_9TELE</name>
<keyword evidence="11" id="KW-0066">ATP synthesis</keyword>
<protein>
    <recommendedName>
        <fullName evidence="14">ATP synthase complex subunit 8</fullName>
    </recommendedName>
</protein>
<keyword evidence="8 14" id="KW-0406">Ion transport</keyword>
<geneLocation type="mitochondrion" evidence="16"/>
<gene>
    <name evidence="16" type="primary">ATP8</name>
</gene>
<evidence type="ECO:0000256" key="11">
    <source>
        <dbReference type="ARBA" id="ARBA00023310"/>
    </source>
</evidence>
<evidence type="ECO:0000313" key="16">
    <source>
        <dbReference type="EMBL" id="AFX69465.1"/>
    </source>
</evidence>
<keyword evidence="7 15" id="KW-1133">Transmembrane helix</keyword>
<accession>K9MRQ7</accession>
<evidence type="ECO:0000256" key="10">
    <source>
        <dbReference type="ARBA" id="ARBA00023136"/>
    </source>
</evidence>
<evidence type="ECO:0000256" key="13">
    <source>
        <dbReference type="ARBA" id="ARBA00064647"/>
    </source>
</evidence>
<evidence type="ECO:0000256" key="3">
    <source>
        <dbReference type="ARBA" id="ARBA00022448"/>
    </source>
</evidence>
<dbReference type="PANTHER" id="PTHR39937:SF1">
    <property type="entry name" value="ATP SYNTHASE PROTEIN 8"/>
    <property type="match status" value="1"/>
</dbReference>
<dbReference type="GO" id="GO:0015078">
    <property type="term" value="F:proton transmembrane transporter activity"/>
    <property type="evidence" value="ECO:0007669"/>
    <property type="project" value="InterPro"/>
</dbReference>
<evidence type="ECO:0000256" key="2">
    <source>
        <dbReference type="ARBA" id="ARBA00008892"/>
    </source>
</evidence>
<feature type="transmembrane region" description="Helical" evidence="15">
    <location>
        <begin position="6"/>
        <end position="25"/>
    </location>
</feature>
<dbReference type="AlphaFoldDB" id="K9MRQ7"/>
<dbReference type="EMBL" id="JQ612981">
    <property type="protein sequence ID" value="AFX69465.1"/>
    <property type="molecule type" value="Genomic_DNA"/>
</dbReference>
<evidence type="ECO:0000256" key="4">
    <source>
        <dbReference type="ARBA" id="ARBA00022547"/>
    </source>
</evidence>
<evidence type="ECO:0000256" key="5">
    <source>
        <dbReference type="ARBA" id="ARBA00022692"/>
    </source>
</evidence>
<evidence type="ECO:0000256" key="14">
    <source>
        <dbReference type="RuleBase" id="RU003661"/>
    </source>
</evidence>
<sequence length="55" mass="6764">MPQLIPTSWFAYLLFSWWVYLMVVLPKVSTYIFPKDPISQTEQKPQAMSWHWPWY</sequence>
<dbReference type="PANTHER" id="PTHR39937">
    <property type="entry name" value="ATP SYNTHASE PROTEIN 8"/>
    <property type="match status" value="1"/>
</dbReference>
<reference evidence="16" key="1">
    <citation type="journal article" date="2013" name="Mol. Phylogenet. Evol.">
        <title>Phylogenetic relationships and biogeography of Pseudoxiphophorus (Teleostei: Poeciliidae) based on mitochondrial and nuclear genes.</title>
        <authorList>
            <person name="Agorreta A."/>
            <person name="Dominguez-Dominguez O."/>
            <person name="Reina R.G."/>
            <person name="Miranda R."/>
            <person name="Bermingham E."/>
            <person name="Doadrio I."/>
        </authorList>
    </citation>
    <scope>NUCLEOTIDE SEQUENCE</scope>
</reference>
<proteinExistence type="inferred from homology"/>
<comment type="subcellular location">
    <subcellularLocation>
        <location evidence="1 14">Mitochondrion membrane</location>
        <topology evidence="1 14">Single-pass membrane protein</topology>
    </subcellularLocation>
</comment>
<evidence type="ECO:0000256" key="8">
    <source>
        <dbReference type="ARBA" id="ARBA00023065"/>
    </source>
</evidence>
<evidence type="ECO:0000256" key="9">
    <source>
        <dbReference type="ARBA" id="ARBA00023128"/>
    </source>
</evidence>
<dbReference type="Pfam" id="PF00895">
    <property type="entry name" value="ATP-synt_8"/>
    <property type="match status" value="1"/>
</dbReference>
<keyword evidence="6 14" id="KW-0375">Hydrogen ion transport</keyword>
<evidence type="ECO:0000256" key="12">
    <source>
        <dbReference type="ARBA" id="ARBA00053067"/>
    </source>
</evidence>
<keyword evidence="5 14" id="KW-0812">Transmembrane</keyword>